<dbReference type="OrthoDB" id="8300214at2759"/>
<accession>A0A9W6BHR9</accession>
<evidence type="ECO:0000256" key="2">
    <source>
        <dbReference type="ARBA" id="ARBA00022589"/>
    </source>
</evidence>
<feature type="domain" description="Methyltransferase type 11" evidence="7">
    <location>
        <begin position="122"/>
        <end position="220"/>
    </location>
</feature>
<dbReference type="PROSITE" id="PS51581">
    <property type="entry name" value="SAM_GTMT"/>
    <property type="match status" value="1"/>
</dbReference>
<dbReference type="PANTHER" id="PTHR44068">
    <property type="entry name" value="ZGC:194242"/>
    <property type="match status" value="1"/>
</dbReference>
<reference evidence="8 9" key="1">
    <citation type="journal article" date="2023" name="Commun. Biol.">
        <title>Reorganization of the ancestral sex-determining regions during the evolution of trioecy in Pleodorina starrii.</title>
        <authorList>
            <person name="Takahashi K."/>
            <person name="Suzuki S."/>
            <person name="Kawai-Toyooka H."/>
            <person name="Yamamoto K."/>
            <person name="Hamaji T."/>
            <person name="Ootsuki R."/>
            <person name="Yamaguchi H."/>
            <person name="Kawachi M."/>
            <person name="Higashiyama T."/>
            <person name="Nozaki H."/>
        </authorList>
    </citation>
    <scope>NUCLEOTIDE SEQUENCE [LARGE SCALE GENOMIC DNA]</scope>
    <source>
        <strain evidence="8 9">NIES-4479</strain>
    </source>
</reference>
<evidence type="ECO:0000256" key="6">
    <source>
        <dbReference type="PROSITE-ProRule" id="PRU00914"/>
    </source>
</evidence>
<evidence type="ECO:0000313" key="8">
    <source>
        <dbReference type="EMBL" id="GLC52040.1"/>
    </source>
</evidence>
<dbReference type="GO" id="GO:0008757">
    <property type="term" value="F:S-adenosylmethionine-dependent methyltransferase activity"/>
    <property type="evidence" value="ECO:0007669"/>
    <property type="project" value="InterPro"/>
</dbReference>
<sequence length="344" mass="37211">MSQLVLCRRGCVGAKLHDAKAKLGLPRGGRRPTLMVRAGVEELIKPLTSLGKVADLKSGIATFYDESSELWENMWGEHMHHGYYPKGAPPKSNQQAQVDMIEETLKVAGVTEVRSVGVRAMVDVGCGIGGSSRYLSRRFGCRSAGITLSPKQAARANAISQAEGFGDKLHFQVGDALAQPFESGSFDLVWSMESGEHMPDKKQFVSELARVCAPGGSVIVVTWCHRVLAPGEAALRPDEAALLDRICEAYYLPAWCSVEDYSKLFEAQGLTDIQTRDWSEEVSPFWGAVISTALTGEGLAGLLRAGWTTIKGALVMPLMAEGFRRGLIKFNVITARKPAATATP</sequence>
<dbReference type="InterPro" id="IPR025774">
    <property type="entry name" value="PiNMT-like"/>
</dbReference>
<protein>
    <submittedName>
        <fullName evidence="8">Tocopherol O-methyltransferase, chloroplastic</fullName>
    </submittedName>
</protein>
<dbReference type="Proteomes" id="UP001165080">
    <property type="component" value="Unassembled WGS sequence"/>
</dbReference>
<keyword evidence="4 6" id="KW-0808">Transferase</keyword>
<keyword evidence="9" id="KW-1185">Reference proteome</keyword>
<dbReference type="SUPFAM" id="SSF53335">
    <property type="entry name" value="S-adenosyl-L-methionine-dependent methyltransferases"/>
    <property type="match status" value="1"/>
</dbReference>
<dbReference type="InterPro" id="IPR029063">
    <property type="entry name" value="SAM-dependent_MTases_sf"/>
</dbReference>
<dbReference type="CDD" id="cd02440">
    <property type="entry name" value="AdoMet_MTases"/>
    <property type="match status" value="1"/>
</dbReference>
<dbReference type="GO" id="GO:0032259">
    <property type="term" value="P:methylation"/>
    <property type="evidence" value="ECO:0007669"/>
    <property type="project" value="UniProtKB-UniRule"/>
</dbReference>
<dbReference type="AlphaFoldDB" id="A0A9W6BHR9"/>
<feature type="region of interest" description="SAM motif I" evidence="6">
    <location>
        <begin position="121"/>
        <end position="130"/>
    </location>
</feature>
<keyword evidence="3 6" id="KW-0489">Methyltransferase</keyword>
<evidence type="ECO:0000256" key="4">
    <source>
        <dbReference type="ARBA" id="ARBA00022679"/>
    </source>
</evidence>
<comment type="similarity">
    <text evidence="6">Belongs to the class I-like SAM-binding methyltransferase superfamily. gTMT family.</text>
</comment>
<name>A0A9W6BHR9_9CHLO</name>
<proteinExistence type="inferred from homology"/>
<dbReference type="Pfam" id="PF08241">
    <property type="entry name" value="Methyltransf_11"/>
    <property type="match status" value="1"/>
</dbReference>
<dbReference type="Gene3D" id="3.40.50.150">
    <property type="entry name" value="Vaccinia Virus protein VP39"/>
    <property type="match status" value="1"/>
</dbReference>
<comment type="pathway">
    <text evidence="1">Alkaloid biosynthesis.</text>
</comment>
<dbReference type="EMBL" id="BRXU01000005">
    <property type="protein sequence ID" value="GLC52040.1"/>
    <property type="molecule type" value="Genomic_DNA"/>
</dbReference>
<keyword evidence="5 6" id="KW-0949">S-adenosyl-L-methionine</keyword>
<feature type="region of interest" description="SAM motif III" evidence="6">
    <location>
        <begin position="211"/>
        <end position="220"/>
    </location>
</feature>
<gene>
    <name evidence="8" type="primary">PLEST003942</name>
    <name evidence="8" type="ORF">PLESTB_000575900</name>
</gene>
<evidence type="ECO:0000313" key="9">
    <source>
        <dbReference type="Proteomes" id="UP001165080"/>
    </source>
</evidence>
<evidence type="ECO:0000256" key="1">
    <source>
        <dbReference type="ARBA" id="ARBA00004913"/>
    </source>
</evidence>
<dbReference type="InterPro" id="IPR013216">
    <property type="entry name" value="Methyltransf_11"/>
</dbReference>
<organism evidence="8 9">
    <name type="scientific">Pleodorina starrii</name>
    <dbReference type="NCBI Taxonomy" id="330485"/>
    <lineage>
        <taxon>Eukaryota</taxon>
        <taxon>Viridiplantae</taxon>
        <taxon>Chlorophyta</taxon>
        <taxon>core chlorophytes</taxon>
        <taxon>Chlorophyceae</taxon>
        <taxon>CS clade</taxon>
        <taxon>Chlamydomonadales</taxon>
        <taxon>Volvocaceae</taxon>
        <taxon>Pleodorina</taxon>
    </lineage>
</organism>
<evidence type="ECO:0000259" key="7">
    <source>
        <dbReference type="Pfam" id="PF08241"/>
    </source>
</evidence>
<evidence type="ECO:0000256" key="5">
    <source>
        <dbReference type="ARBA" id="ARBA00022691"/>
    </source>
</evidence>
<dbReference type="GO" id="GO:0009820">
    <property type="term" value="P:alkaloid metabolic process"/>
    <property type="evidence" value="ECO:0007669"/>
    <property type="project" value="UniProtKB-KW"/>
</dbReference>
<dbReference type="PANTHER" id="PTHR44068:SF11">
    <property type="entry name" value="GERANYL DIPHOSPHATE 2-C-METHYLTRANSFERASE"/>
    <property type="match status" value="1"/>
</dbReference>
<dbReference type="InterPro" id="IPR050447">
    <property type="entry name" value="Erg6_SMT_methyltransf"/>
</dbReference>
<feature type="region of interest" description="SAM motif II" evidence="6">
    <location>
        <begin position="184"/>
        <end position="192"/>
    </location>
</feature>
<evidence type="ECO:0000256" key="3">
    <source>
        <dbReference type="ARBA" id="ARBA00022603"/>
    </source>
</evidence>
<comment type="caution">
    <text evidence="8">The sequence shown here is derived from an EMBL/GenBank/DDBJ whole genome shotgun (WGS) entry which is preliminary data.</text>
</comment>
<keyword evidence="2" id="KW-0017">Alkaloid metabolism</keyword>